<dbReference type="InterPro" id="IPR029063">
    <property type="entry name" value="SAM-dependent_MTases_sf"/>
</dbReference>
<name>A0A3B1DV72_9ZZZZ</name>
<sequence>MSADSENKPCPICRSSSAIFFQDLRQFFKCPECSLIFTFDGPDKNAEETHYKNQWATTDKNFWEKQVDVLLQLIGNYQTPTRILDFGSGSGEMTNEFLRRGYDVTPLEPMTHGYLKDQNYSALFDVVIAVEVIEHLLKPWDELHEIEKVLAPGGIVIFSTLLTNAFIDRLDASEQFKNWWYKDDPTHVSFFCNRVLAKMADMNNYAIDIFDDKVFVLKKIQPAK</sequence>
<reference evidence="1" key="1">
    <citation type="submission" date="2018-06" db="EMBL/GenBank/DDBJ databases">
        <authorList>
            <person name="Zhirakovskaya E."/>
        </authorList>
    </citation>
    <scope>NUCLEOTIDE SEQUENCE</scope>
</reference>
<dbReference type="SUPFAM" id="SSF53335">
    <property type="entry name" value="S-adenosyl-L-methionine-dependent methyltransferases"/>
    <property type="match status" value="1"/>
</dbReference>
<protein>
    <submittedName>
        <fullName evidence="1">Uncharacterized protein</fullName>
    </submittedName>
</protein>
<dbReference type="AlphaFoldDB" id="A0A3B1DV72"/>
<gene>
    <name evidence="1" type="ORF">MNBD_NITROSPINAE05-109</name>
</gene>
<accession>A0A3B1DV72</accession>
<dbReference type="CDD" id="cd02440">
    <property type="entry name" value="AdoMet_MTases"/>
    <property type="match status" value="1"/>
</dbReference>
<organism evidence="1">
    <name type="scientific">hydrothermal vent metagenome</name>
    <dbReference type="NCBI Taxonomy" id="652676"/>
    <lineage>
        <taxon>unclassified sequences</taxon>
        <taxon>metagenomes</taxon>
        <taxon>ecological metagenomes</taxon>
    </lineage>
</organism>
<dbReference type="Gene3D" id="3.40.50.150">
    <property type="entry name" value="Vaccinia Virus protein VP39"/>
    <property type="match status" value="1"/>
</dbReference>
<dbReference type="Pfam" id="PF13489">
    <property type="entry name" value="Methyltransf_23"/>
    <property type="match status" value="1"/>
</dbReference>
<evidence type="ECO:0000313" key="1">
    <source>
        <dbReference type="EMBL" id="VAX32577.1"/>
    </source>
</evidence>
<dbReference type="EMBL" id="UOGG01000210">
    <property type="protein sequence ID" value="VAX32577.1"/>
    <property type="molecule type" value="Genomic_DNA"/>
</dbReference>
<proteinExistence type="predicted"/>